<comment type="caution">
    <text evidence="1">The sequence shown here is derived from an EMBL/GenBank/DDBJ whole genome shotgun (WGS) entry which is preliminary data.</text>
</comment>
<gene>
    <name evidence="1" type="ORF">HYH03_009801</name>
</gene>
<dbReference type="AlphaFoldDB" id="A0A836BWT5"/>
<dbReference type="EMBL" id="JAEHOE010000049">
    <property type="protein sequence ID" value="KAG2491845.1"/>
    <property type="molecule type" value="Genomic_DNA"/>
</dbReference>
<dbReference type="Proteomes" id="UP000612055">
    <property type="component" value="Unassembled WGS sequence"/>
</dbReference>
<sequence>MRMGLLRSEAPNATVYLDWSPSPYSCREPGDQSRDPMEDFFLPQLLPPRFKSAADAGDLAQKRCISSGHPETAHYNRLYNKLLCKHANDAPTPVERGPRWLAVKRALLQAVCPAVVGLWRSLHPSLQAEADAVVHSLPQEPFVALHVRGGDKVTEYAGRGARTDSDHSLLAGMAALATRHPSARGRTCVVMGDDPVLGQVVIAHAAKILKCKAFHLRIPSLNQTTPQASDTSSTLGHEQDRFNSAPVEQRCAGARSFLTDLNIMAAAPYFVGNTVSNVVSMAFWLRGCVHHHDLDTLFDGDGYTDWPFWL</sequence>
<organism evidence="1 2">
    <name type="scientific">Edaphochlamys debaryana</name>
    <dbReference type="NCBI Taxonomy" id="47281"/>
    <lineage>
        <taxon>Eukaryota</taxon>
        <taxon>Viridiplantae</taxon>
        <taxon>Chlorophyta</taxon>
        <taxon>core chlorophytes</taxon>
        <taxon>Chlorophyceae</taxon>
        <taxon>CS clade</taxon>
        <taxon>Chlamydomonadales</taxon>
        <taxon>Chlamydomonadales incertae sedis</taxon>
        <taxon>Edaphochlamys</taxon>
    </lineage>
</organism>
<protein>
    <submittedName>
        <fullName evidence="1">Uncharacterized protein</fullName>
    </submittedName>
</protein>
<evidence type="ECO:0000313" key="2">
    <source>
        <dbReference type="Proteomes" id="UP000612055"/>
    </source>
</evidence>
<name>A0A836BWT5_9CHLO</name>
<accession>A0A836BWT5</accession>
<reference evidence="1" key="1">
    <citation type="journal article" date="2020" name="bioRxiv">
        <title>Comparative genomics of Chlamydomonas.</title>
        <authorList>
            <person name="Craig R.J."/>
            <person name="Hasan A.R."/>
            <person name="Ness R.W."/>
            <person name="Keightley P.D."/>
        </authorList>
    </citation>
    <scope>NUCLEOTIDE SEQUENCE</scope>
    <source>
        <strain evidence="1">CCAP 11/70</strain>
    </source>
</reference>
<dbReference type="Gene3D" id="3.40.50.11350">
    <property type="match status" value="1"/>
</dbReference>
<keyword evidence="2" id="KW-1185">Reference proteome</keyword>
<dbReference type="OrthoDB" id="418905at2759"/>
<proteinExistence type="predicted"/>
<evidence type="ECO:0000313" key="1">
    <source>
        <dbReference type="EMBL" id="KAG2491845.1"/>
    </source>
</evidence>